<accession>A0A8J6PKS3</accession>
<protein>
    <submittedName>
        <fullName evidence="1">Uncharacterized protein</fullName>
    </submittedName>
</protein>
<organism evidence="1 2">
    <name type="scientific">Oryzicola mucosus</name>
    <dbReference type="NCBI Taxonomy" id="2767425"/>
    <lineage>
        <taxon>Bacteria</taxon>
        <taxon>Pseudomonadati</taxon>
        <taxon>Pseudomonadota</taxon>
        <taxon>Alphaproteobacteria</taxon>
        <taxon>Hyphomicrobiales</taxon>
        <taxon>Phyllobacteriaceae</taxon>
        <taxon>Oryzicola</taxon>
    </lineage>
</organism>
<comment type="caution">
    <text evidence="1">The sequence shown here is derived from an EMBL/GenBank/DDBJ whole genome shotgun (WGS) entry which is preliminary data.</text>
</comment>
<evidence type="ECO:0000313" key="2">
    <source>
        <dbReference type="Proteomes" id="UP000643405"/>
    </source>
</evidence>
<dbReference type="EMBL" id="JACVVX010000005">
    <property type="protein sequence ID" value="MBD0416208.1"/>
    <property type="molecule type" value="Genomic_DNA"/>
</dbReference>
<dbReference type="Proteomes" id="UP000643405">
    <property type="component" value="Unassembled WGS sequence"/>
</dbReference>
<reference evidence="1" key="1">
    <citation type="submission" date="2020-09" db="EMBL/GenBank/DDBJ databases">
        <title>Genome seq and assembly of Tianweitania sp.</title>
        <authorList>
            <person name="Chhetri G."/>
        </authorList>
    </citation>
    <scope>NUCLEOTIDE SEQUENCE</scope>
    <source>
        <strain evidence="1">Rool2</strain>
    </source>
</reference>
<dbReference type="AlphaFoldDB" id="A0A8J6PKS3"/>
<name>A0A8J6PKS3_9HYPH</name>
<proteinExistence type="predicted"/>
<gene>
    <name evidence="1" type="ORF">ICI42_16255</name>
</gene>
<evidence type="ECO:0000313" key="1">
    <source>
        <dbReference type="EMBL" id="MBD0416208.1"/>
    </source>
</evidence>
<keyword evidence="2" id="KW-1185">Reference proteome</keyword>
<sequence length="81" mass="8805">MDNAACSTPSGPTATVCDECGSQFLSSSSKMASLCPDCSHHLYGYDNCEHMFVRDHCIRCGWDGSRSKYLAKLIGAKPEKP</sequence>